<keyword evidence="1 8" id="KW-0963">Cytoplasm</keyword>
<dbReference type="Gene3D" id="1.10.1660.10">
    <property type="match status" value="1"/>
</dbReference>
<dbReference type="InterPro" id="IPR000551">
    <property type="entry name" value="MerR-type_HTH_dom"/>
</dbReference>
<dbReference type="InterPro" id="IPR047057">
    <property type="entry name" value="MerR_fam"/>
</dbReference>
<keyword evidence="4 8" id="KW-0749">Sporulation</keyword>
<dbReference type="OrthoDB" id="2991292at2"/>
<dbReference type="PANTHER" id="PTHR30204:SF96">
    <property type="entry name" value="CHROMOSOME-ANCHORING PROTEIN RACA"/>
    <property type="match status" value="1"/>
</dbReference>
<dbReference type="STRING" id="246786.GS18_0216775"/>
<evidence type="ECO:0000256" key="6">
    <source>
        <dbReference type="ARBA" id="ARBA00023125"/>
    </source>
</evidence>
<evidence type="ECO:0000256" key="1">
    <source>
        <dbReference type="ARBA" id="ARBA00022490"/>
    </source>
</evidence>
<evidence type="ECO:0000313" key="10">
    <source>
        <dbReference type="EMBL" id="KEZ49060.1"/>
    </source>
</evidence>
<feature type="DNA-binding region" description="H-T-H motif" evidence="8">
    <location>
        <begin position="3"/>
        <end position="23"/>
    </location>
</feature>
<reference evidence="10 11" key="1">
    <citation type="journal article" date="2005" name="Int. J. Syst. Evol. Microbiol.">
        <title>Bacillus cibi sp. nov., isolated from jeotgal, a traditional Korean fermented seafood.</title>
        <authorList>
            <person name="Yoon J.H."/>
            <person name="Lee C.H."/>
            <person name="Oh T.K."/>
        </authorList>
    </citation>
    <scope>NUCLEOTIDE SEQUENCE [LARGE SCALE GENOMIC DNA]</scope>
    <source>
        <strain evidence="10 11">DSM 16189</strain>
    </source>
</reference>
<comment type="caution">
    <text evidence="10">The sequence shown here is derived from an EMBL/GenBank/DDBJ whole genome shotgun (WGS) entry which is preliminary data.</text>
</comment>
<dbReference type="EMBL" id="JNVC02000013">
    <property type="protein sequence ID" value="KEZ49060.1"/>
    <property type="molecule type" value="Genomic_DNA"/>
</dbReference>
<comment type="similarity">
    <text evidence="8">Belongs to the RacA family.</text>
</comment>
<comment type="subcellular location">
    <subcellularLocation>
        <location evidence="8">Cytoplasm</location>
    </subcellularLocation>
    <text evidence="8">Localizes to cell poles and nucleoid.</text>
</comment>
<keyword evidence="7 8" id="KW-0131">Cell cycle</keyword>
<dbReference type="GO" id="GO:0030435">
    <property type="term" value="P:sporulation resulting in formation of a cellular spore"/>
    <property type="evidence" value="ECO:0007669"/>
    <property type="project" value="UniProtKB-UniRule"/>
</dbReference>
<dbReference type="SUPFAM" id="SSF46955">
    <property type="entry name" value="Putative DNA-binding domain"/>
    <property type="match status" value="1"/>
</dbReference>
<dbReference type="GO" id="GO:0005737">
    <property type="term" value="C:cytoplasm"/>
    <property type="evidence" value="ECO:0007669"/>
    <property type="project" value="UniProtKB-SubCell"/>
</dbReference>
<gene>
    <name evidence="8" type="primary">racA</name>
    <name evidence="10" type="ORF">GS18_0216775</name>
</gene>
<evidence type="ECO:0000313" key="11">
    <source>
        <dbReference type="Proteomes" id="UP000028549"/>
    </source>
</evidence>
<keyword evidence="11" id="KW-1185">Reference proteome</keyword>
<accession>A0A084GNZ8</accession>
<dbReference type="HAMAP" id="MF_01170">
    <property type="entry name" value="RacA"/>
    <property type="match status" value="1"/>
</dbReference>
<organism evidence="10 11">
    <name type="scientific">Metabacillus indicus</name>
    <name type="common">Bacillus indicus</name>
    <dbReference type="NCBI Taxonomy" id="246786"/>
    <lineage>
        <taxon>Bacteria</taxon>
        <taxon>Bacillati</taxon>
        <taxon>Bacillota</taxon>
        <taxon>Bacilli</taxon>
        <taxon>Bacillales</taxon>
        <taxon>Bacillaceae</taxon>
        <taxon>Metabacillus</taxon>
    </lineage>
</organism>
<keyword evidence="3 8" id="KW-0159">Chromosome partition</keyword>
<dbReference type="PANTHER" id="PTHR30204">
    <property type="entry name" value="REDOX-CYCLING DRUG-SENSING TRANSCRIPTIONAL ACTIVATOR SOXR"/>
    <property type="match status" value="1"/>
</dbReference>
<evidence type="ECO:0000256" key="4">
    <source>
        <dbReference type="ARBA" id="ARBA00022969"/>
    </source>
</evidence>
<proteinExistence type="inferred from homology"/>
<comment type="function">
    <text evidence="8">Required for the formation of axial filaments and for anchoring the origin regions at the cell poles in sporulating cells, thus ensuring proper chromosome segregation in the prespore. Binds in a dispersed manner throughout the chromosome but preferentially to sites clustered in the origin portion of the chromosome, causing condensation of the chromosome and its remodeling into an elongated, anchored structure.</text>
</comment>
<dbReference type="GO" id="GO:0030261">
    <property type="term" value="P:chromosome condensation"/>
    <property type="evidence" value="ECO:0007669"/>
    <property type="project" value="UniProtKB-UniRule"/>
</dbReference>
<feature type="domain" description="HTH merR-type" evidence="9">
    <location>
        <begin position="1"/>
        <end position="63"/>
    </location>
</feature>
<dbReference type="Pfam" id="PF13411">
    <property type="entry name" value="MerR_1"/>
    <property type="match status" value="1"/>
</dbReference>
<dbReference type="CDD" id="cd04762">
    <property type="entry name" value="HTH_MerR-trunc"/>
    <property type="match status" value="1"/>
</dbReference>
<feature type="coiled-coil region" evidence="8">
    <location>
        <begin position="113"/>
        <end position="147"/>
    </location>
</feature>
<evidence type="ECO:0000256" key="5">
    <source>
        <dbReference type="ARBA" id="ARBA00023054"/>
    </source>
</evidence>
<keyword evidence="2 8" id="KW-0132">Cell division</keyword>
<protein>
    <recommendedName>
        <fullName evidence="8">Chromosome-anchoring protein RacA</fullName>
    </recommendedName>
</protein>
<dbReference type="RefSeq" id="WP_029566586.1">
    <property type="nucleotide sequence ID" value="NZ_CP176757.1"/>
</dbReference>
<dbReference type="GO" id="GO:0007059">
    <property type="term" value="P:chromosome segregation"/>
    <property type="evidence" value="ECO:0007669"/>
    <property type="project" value="UniProtKB-UniRule"/>
</dbReference>
<dbReference type="AlphaFoldDB" id="A0A084GNZ8"/>
<sequence length="173" mass="20160">MNTSQVAKLLGVSPKTVQRWVKQLNLQMERNELGHYFFTEEDIGTLRDIKDQLNQGILFQEVKVTEKKPPRKAVVKIAEAPPADLNYEEIMQKLKALDQKISSKADSVVSYQLLQHRREIEELNSRIEELEAKVETLEKQKEKHPMEHALVFDHVKPPKKQKRRSLISSLFSF</sequence>
<evidence type="ECO:0000256" key="7">
    <source>
        <dbReference type="ARBA" id="ARBA00023306"/>
    </source>
</evidence>
<evidence type="ECO:0000256" key="8">
    <source>
        <dbReference type="HAMAP-Rule" id="MF_01170"/>
    </source>
</evidence>
<dbReference type="GO" id="GO:0003690">
    <property type="term" value="F:double-stranded DNA binding"/>
    <property type="evidence" value="ECO:0007669"/>
    <property type="project" value="UniProtKB-UniRule"/>
</dbReference>
<keyword evidence="5 8" id="KW-0175">Coiled coil</keyword>
<keyword evidence="6 8" id="KW-0238">DNA-binding</keyword>
<dbReference type="Gene3D" id="1.20.1270.70">
    <property type="entry name" value="Designed single chain three-helix bundle"/>
    <property type="match status" value="1"/>
</dbReference>
<dbReference type="Proteomes" id="UP000028549">
    <property type="component" value="Unassembled WGS sequence"/>
</dbReference>
<name>A0A084GNZ8_METID</name>
<evidence type="ECO:0000256" key="2">
    <source>
        <dbReference type="ARBA" id="ARBA00022618"/>
    </source>
</evidence>
<dbReference type="GO" id="GO:0008356">
    <property type="term" value="P:asymmetric cell division"/>
    <property type="evidence" value="ECO:0007669"/>
    <property type="project" value="UniProtKB-UniRule"/>
</dbReference>
<dbReference type="GO" id="GO:0003700">
    <property type="term" value="F:DNA-binding transcription factor activity"/>
    <property type="evidence" value="ECO:0007669"/>
    <property type="project" value="InterPro"/>
</dbReference>
<dbReference type="InterPro" id="IPR023522">
    <property type="entry name" value="Chrosome_anchoring_RacA"/>
</dbReference>
<evidence type="ECO:0000256" key="3">
    <source>
        <dbReference type="ARBA" id="ARBA00022829"/>
    </source>
</evidence>
<evidence type="ECO:0000259" key="9">
    <source>
        <dbReference type="Pfam" id="PF13411"/>
    </source>
</evidence>
<dbReference type="InterPro" id="IPR009061">
    <property type="entry name" value="DNA-bd_dom_put_sf"/>
</dbReference>